<dbReference type="Gene3D" id="3.40.710.10">
    <property type="entry name" value="DD-peptidase/beta-lactamase superfamily"/>
    <property type="match status" value="1"/>
</dbReference>
<dbReference type="InterPro" id="IPR001466">
    <property type="entry name" value="Beta-lactam-related"/>
</dbReference>
<dbReference type="RefSeq" id="XP_016257866.1">
    <property type="nucleotide sequence ID" value="XM_016411825.1"/>
</dbReference>
<protein>
    <submittedName>
        <fullName evidence="4">Uncharacterized protein</fullName>
    </submittedName>
</protein>
<accession>A0A0D2D5J7</accession>
<dbReference type="InterPro" id="IPR051478">
    <property type="entry name" value="Beta-lactamase-like_AB/R"/>
</dbReference>
<dbReference type="Proteomes" id="UP000053342">
    <property type="component" value="Unassembled WGS sequence"/>
</dbReference>
<dbReference type="PANTHER" id="PTHR22935:SF97">
    <property type="entry name" value="BETA-LACTAMASE-RELATED DOMAIN-CONTAINING PROTEIN"/>
    <property type="match status" value="1"/>
</dbReference>
<dbReference type="AlphaFoldDB" id="A0A0D2D5J7"/>
<evidence type="ECO:0000256" key="1">
    <source>
        <dbReference type="SAM" id="SignalP"/>
    </source>
</evidence>
<dbReference type="Pfam" id="PF26335">
    <property type="entry name" value="ARB_00930_C"/>
    <property type="match status" value="1"/>
</dbReference>
<dbReference type="EMBL" id="KN847343">
    <property type="protein sequence ID" value="KIW37650.1"/>
    <property type="molecule type" value="Genomic_DNA"/>
</dbReference>
<proteinExistence type="predicted"/>
<dbReference type="HOGENOM" id="CLU_019706_0_0_1"/>
<name>A0A0D2D5J7_9EURO</name>
<feature type="domain" description="Beta-lactamase-like ARB-00930-like C-terminal" evidence="3">
    <location>
        <begin position="417"/>
        <end position="574"/>
    </location>
</feature>
<dbReference type="Pfam" id="PF00144">
    <property type="entry name" value="Beta-lactamase"/>
    <property type="match status" value="1"/>
</dbReference>
<dbReference type="PANTHER" id="PTHR22935">
    <property type="entry name" value="PENICILLIN-BINDING PROTEIN"/>
    <property type="match status" value="1"/>
</dbReference>
<keyword evidence="5" id="KW-1185">Reference proteome</keyword>
<gene>
    <name evidence="4" type="ORF">PV06_10290</name>
</gene>
<evidence type="ECO:0000259" key="3">
    <source>
        <dbReference type="Pfam" id="PF26335"/>
    </source>
</evidence>
<organism evidence="4 5">
    <name type="scientific">Exophiala oligosperma</name>
    <dbReference type="NCBI Taxonomy" id="215243"/>
    <lineage>
        <taxon>Eukaryota</taxon>
        <taxon>Fungi</taxon>
        <taxon>Dikarya</taxon>
        <taxon>Ascomycota</taxon>
        <taxon>Pezizomycotina</taxon>
        <taxon>Eurotiomycetes</taxon>
        <taxon>Chaetothyriomycetidae</taxon>
        <taxon>Chaetothyriales</taxon>
        <taxon>Herpotrichiellaceae</taxon>
        <taxon>Exophiala</taxon>
    </lineage>
</organism>
<dbReference type="STRING" id="215243.A0A0D2D5J7"/>
<feature type="signal peptide" evidence="1">
    <location>
        <begin position="1"/>
        <end position="18"/>
    </location>
</feature>
<evidence type="ECO:0000259" key="2">
    <source>
        <dbReference type="Pfam" id="PF00144"/>
    </source>
</evidence>
<dbReference type="InterPro" id="IPR012338">
    <property type="entry name" value="Beta-lactam/transpept-like"/>
</dbReference>
<dbReference type="VEuPathDB" id="FungiDB:PV06_10290"/>
<keyword evidence="1" id="KW-0732">Signal</keyword>
<feature type="domain" description="Beta-lactamase-related" evidence="2">
    <location>
        <begin position="83"/>
        <end position="394"/>
    </location>
</feature>
<dbReference type="InterPro" id="IPR058664">
    <property type="entry name" value="ARB_00930-like_C"/>
</dbReference>
<dbReference type="GeneID" id="27362364"/>
<reference evidence="4 5" key="1">
    <citation type="submission" date="2015-01" db="EMBL/GenBank/DDBJ databases">
        <title>The Genome Sequence of Exophiala oligosperma CBS72588.</title>
        <authorList>
            <consortium name="The Broad Institute Genomics Platform"/>
            <person name="Cuomo C."/>
            <person name="de Hoog S."/>
            <person name="Gorbushina A."/>
            <person name="Stielow B."/>
            <person name="Teixiera M."/>
            <person name="Abouelleil A."/>
            <person name="Chapman S.B."/>
            <person name="Priest M."/>
            <person name="Young S.K."/>
            <person name="Wortman J."/>
            <person name="Nusbaum C."/>
            <person name="Birren B."/>
        </authorList>
    </citation>
    <scope>NUCLEOTIDE SEQUENCE [LARGE SCALE GENOMIC DNA]</scope>
    <source>
        <strain evidence="4 5">CBS 72588</strain>
    </source>
</reference>
<feature type="chain" id="PRO_5002240298" evidence="1">
    <location>
        <begin position="19"/>
        <end position="577"/>
    </location>
</feature>
<dbReference type="OrthoDB" id="10250282at2759"/>
<sequence length="577" mass="63283">MHFVKLVAPLVFTGLSSATQGFDTFLGPVFDIHSSTNVFSPFGGDDITRELSTYCENITNTSLMIAARVTSIYADEPLFSFYYSTDQNKNVDEGTVFRIGSVSKLFTIYTLLISESYDIFSRWIGDFIPELVAPTEAAPILNTTNSFERLTANWSEITIGALGSHMAGIARDYNLGDLANLPHTPGLPNLTHSVFPGCTDENSAPTCSRSDFLAAIQKRDAVFEAFQTPAYSNNAFRLLGYVVEKITNKNYSASLRSLVLEPLGLNYTYASKPQDILGAILTNATDSGWSDDIGDETPSGGLYSTVKDLCSLGEAILSSRRLSRLDTRRWLKPSAHTSSLFLSIGMPWEIYRTNISGRVVDLYCKSGSIGTYNSWLILVPDYGIVISELVASSGDLQLPPRLADIVTTRTLQVIADRQARMQRLVGWYHRRSAATTSVESDSLQLVVPSEGPGLEVRRWFSNGVDFLQVADDYSRSTGSGSLLSVRLYPAILSEDGRELRLRAVFLTDHSPKSGLTVAQMGGVPQLFGQATEAWDNVDQLTYGGQALDEFIFQVDSIVDAVTVRIPGLRVTMTKDVS</sequence>
<dbReference type="SUPFAM" id="SSF56601">
    <property type="entry name" value="beta-lactamase/transpeptidase-like"/>
    <property type="match status" value="1"/>
</dbReference>
<evidence type="ECO:0000313" key="5">
    <source>
        <dbReference type="Proteomes" id="UP000053342"/>
    </source>
</evidence>
<evidence type="ECO:0000313" key="4">
    <source>
        <dbReference type="EMBL" id="KIW37650.1"/>
    </source>
</evidence>